<protein>
    <submittedName>
        <fullName evidence="1">Protein ALP1-like</fullName>
    </submittedName>
</protein>
<organism evidence="1 2">
    <name type="scientific">Senna tora</name>
    <dbReference type="NCBI Taxonomy" id="362788"/>
    <lineage>
        <taxon>Eukaryota</taxon>
        <taxon>Viridiplantae</taxon>
        <taxon>Streptophyta</taxon>
        <taxon>Embryophyta</taxon>
        <taxon>Tracheophyta</taxon>
        <taxon>Spermatophyta</taxon>
        <taxon>Magnoliopsida</taxon>
        <taxon>eudicotyledons</taxon>
        <taxon>Gunneridae</taxon>
        <taxon>Pentapetalae</taxon>
        <taxon>rosids</taxon>
        <taxon>fabids</taxon>
        <taxon>Fabales</taxon>
        <taxon>Fabaceae</taxon>
        <taxon>Caesalpinioideae</taxon>
        <taxon>Cassia clade</taxon>
        <taxon>Senna</taxon>
    </lineage>
</organism>
<dbReference type="AlphaFoldDB" id="A0A834SZD7"/>
<keyword evidence="2" id="KW-1185">Reference proteome</keyword>
<proteinExistence type="predicted"/>
<sequence>MMPLGGVLLKTSEPVPQDLTDGKWKWLKNCLGALDCTHIKIRVPNADKLRYRNRKGEINTNVLGVCSQDG</sequence>
<dbReference type="Proteomes" id="UP000634136">
    <property type="component" value="Unassembled WGS sequence"/>
</dbReference>
<name>A0A834SZD7_9FABA</name>
<evidence type="ECO:0000313" key="2">
    <source>
        <dbReference type="Proteomes" id="UP000634136"/>
    </source>
</evidence>
<dbReference type="EMBL" id="JAAIUW010000010">
    <property type="protein sequence ID" value="KAF7811725.1"/>
    <property type="molecule type" value="Genomic_DNA"/>
</dbReference>
<comment type="caution">
    <text evidence="1">The sequence shown here is derived from an EMBL/GenBank/DDBJ whole genome shotgun (WGS) entry which is preliminary data.</text>
</comment>
<reference evidence="1" key="1">
    <citation type="submission" date="2020-09" db="EMBL/GenBank/DDBJ databases">
        <title>Genome-Enabled Discovery of Anthraquinone Biosynthesis in Senna tora.</title>
        <authorList>
            <person name="Kang S.-H."/>
            <person name="Pandey R.P."/>
            <person name="Lee C.-M."/>
            <person name="Sim J.-S."/>
            <person name="Jeong J.-T."/>
            <person name="Choi B.-S."/>
            <person name="Jung M."/>
            <person name="Ginzburg D."/>
            <person name="Zhao K."/>
            <person name="Won S.Y."/>
            <person name="Oh T.-J."/>
            <person name="Yu Y."/>
            <person name="Kim N.-H."/>
            <person name="Lee O.R."/>
            <person name="Lee T.-H."/>
            <person name="Bashyal P."/>
            <person name="Kim T.-S."/>
            <person name="Lee W.-H."/>
            <person name="Kawkins C."/>
            <person name="Kim C.-K."/>
            <person name="Kim J.S."/>
            <person name="Ahn B.O."/>
            <person name="Rhee S.Y."/>
            <person name="Sohng J.K."/>
        </authorList>
    </citation>
    <scope>NUCLEOTIDE SEQUENCE</scope>
    <source>
        <tissue evidence="1">Leaf</tissue>
    </source>
</reference>
<gene>
    <name evidence="1" type="ORF">G2W53_032701</name>
</gene>
<evidence type="ECO:0000313" key="1">
    <source>
        <dbReference type="EMBL" id="KAF7811725.1"/>
    </source>
</evidence>
<accession>A0A834SZD7</accession>
<dbReference type="OrthoDB" id="1436841at2759"/>